<dbReference type="GO" id="GO:0005975">
    <property type="term" value="P:carbohydrate metabolic process"/>
    <property type="evidence" value="ECO:0007669"/>
    <property type="project" value="InterPro"/>
</dbReference>
<evidence type="ECO:0000259" key="3">
    <source>
        <dbReference type="PROSITE" id="PS51677"/>
    </source>
</evidence>
<dbReference type="SUPFAM" id="SSF88713">
    <property type="entry name" value="Glycoside hydrolase/deacetylase"/>
    <property type="match status" value="1"/>
</dbReference>
<organism evidence="4 5">
    <name type="scientific">Vibrio ishigakensis</name>
    <dbReference type="NCBI Taxonomy" id="1481914"/>
    <lineage>
        <taxon>Bacteria</taxon>
        <taxon>Pseudomonadati</taxon>
        <taxon>Pseudomonadota</taxon>
        <taxon>Gammaproteobacteria</taxon>
        <taxon>Vibrionales</taxon>
        <taxon>Vibrionaceae</taxon>
        <taxon>Vibrio</taxon>
    </lineage>
</organism>
<evidence type="ECO:0000256" key="1">
    <source>
        <dbReference type="ARBA" id="ARBA00004613"/>
    </source>
</evidence>
<dbReference type="AlphaFoldDB" id="A0A0B8NWM8"/>
<dbReference type="InterPro" id="IPR051398">
    <property type="entry name" value="Polysacch_Deacetylase"/>
</dbReference>
<comment type="caution">
    <text evidence="4">The sequence shown here is derived from an EMBL/GenBank/DDBJ whole genome shotgun (WGS) entry which is preliminary data.</text>
</comment>
<keyword evidence="2" id="KW-0732">Signal</keyword>
<comment type="subcellular location">
    <subcellularLocation>
        <location evidence="1">Secreted</location>
    </subcellularLocation>
</comment>
<dbReference type="Pfam" id="PF01522">
    <property type="entry name" value="Polysacc_deac_1"/>
    <property type="match status" value="1"/>
</dbReference>
<evidence type="ECO:0000256" key="2">
    <source>
        <dbReference type="ARBA" id="ARBA00022729"/>
    </source>
</evidence>
<sequence>MKVVQCWDDGLVSDIQLIDILKKYDAKATFNISAGLNQTSRQALWCYEGTDVVALARGELRDVYTGFDIANHSLSHPNLTTLSEEDAYYQISENKRVLEYIFGREIKGFCYPFGGADEKVRDIVAQCGHTYARTTERQDSQQFGDDKFLLKPNCHFLDPDFWDLYEKAKEEGVFYFWGHTYEMKNDAMWLDFEEKIKRITEDEDSEWDSVFNLY</sequence>
<evidence type="ECO:0000313" key="5">
    <source>
        <dbReference type="Proteomes" id="UP000031671"/>
    </source>
</evidence>
<dbReference type="EMBL" id="BBRZ01000010">
    <property type="protein sequence ID" value="GAM55149.1"/>
    <property type="molecule type" value="Genomic_DNA"/>
</dbReference>
<name>A0A0B8NWM8_9VIBR</name>
<feature type="domain" description="NodB homology" evidence="3">
    <location>
        <begin position="1"/>
        <end position="214"/>
    </location>
</feature>
<dbReference type="GO" id="GO:0005576">
    <property type="term" value="C:extracellular region"/>
    <property type="evidence" value="ECO:0007669"/>
    <property type="project" value="UniProtKB-SubCell"/>
</dbReference>
<evidence type="ECO:0000313" key="4">
    <source>
        <dbReference type="EMBL" id="GAM55149.1"/>
    </source>
</evidence>
<dbReference type="Gene3D" id="3.20.20.370">
    <property type="entry name" value="Glycoside hydrolase/deacetylase"/>
    <property type="match status" value="1"/>
</dbReference>
<dbReference type="PANTHER" id="PTHR34216:SF3">
    <property type="entry name" value="POLY-BETA-1,6-N-ACETYL-D-GLUCOSAMINE N-DEACETYLASE"/>
    <property type="match status" value="1"/>
</dbReference>
<dbReference type="RefSeq" id="WP_261837124.1">
    <property type="nucleotide sequence ID" value="NZ_AP024882.1"/>
</dbReference>
<keyword evidence="5" id="KW-1185">Reference proteome</keyword>
<dbReference type="InterPro" id="IPR011330">
    <property type="entry name" value="Glyco_hydro/deAcase_b/a-brl"/>
</dbReference>
<dbReference type="Proteomes" id="UP000031671">
    <property type="component" value="Unassembled WGS sequence"/>
</dbReference>
<reference evidence="4 5" key="2">
    <citation type="submission" date="2015-01" db="EMBL/GenBank/DDBJ databases">
        <authorList>
            <consortium name="NBRP consortium"/>
            <person name="Sawabe T."/>
            <person name="Meirelles P."/>
            <person name="Feng G."/>
            <person name="Sayaka M."/>
            <person name="Hattori M."/>
            <person name="Ohkuma M."/>
        </authorList>
    </citation>
    <scope>NUCLEOTIDE SEQUENCE [LARGE SCALE GENOMIC DNA]</scope>
    <source>
        <strain evidence="5">JCM 19231</strain>
    </source>
</reference>
<dbReference type="GO" id="GO:0016810">
    <property type="term" value="F:hydrolase activity, acting on carbon-nitrogen (but not peptide) bonds"/>
    <property type="evidence" value="ECO:0007669"/>
    <property type="project" value="InterPro"/>
</dbReference>
<dbReference type="CDD" id="cd10967">
    <property type="entry name" value="CE4_GLA_like_6s"/>
    <property type="match status" value="1"/>
</dbReference>
<dbReference type="PANTHER" id="PTHR34216">
    <property type="match status" value="1"/>
</dbReference>
<accession>A0A0B8NWM8</accession>
<proteinExistence type="predicted"/>
<dbReference type="InterPro" id="IPR002509">
    <property type="entry name" value="NODB_dom"/>
</dbReference>
<dbReference type="PROSITE" id="PS51677">
    <property type="entry name" value="NODB"/>
    <property type="match status" value="1"/>
</dbReference>
<protein>
    <submittedName>
        <fullName evidence="4">Polysaccharide deacetylase</fullName>
    </submittedName>
</protein>
<reference evidence="4 5" key="1">
    <citation type="submission" date="2015-01" db="EMBL/GenBank/DDBJ databases">
        <title>Vibrio sp. C1 JCM 19231 whole genome shotgun sequence.</title>
        <authorList>
            <person name="Sawabe T."/>
            <person name="Meirelles P."/>
            <person name="Feng G."/>
            <person name="Sayaka M."/>
            <person name="Hattori M."/>
            <person name="Ohkuma M."/>
        </authorList>
    </citation>
    <scope>NUCLEOTIDE SEQUENCE [LARGE SCALE GENOMIC DNA]</scope>
    <source>
        <strain evidence="5">JCM 19231</strain>
    </source>
</reference>
<gene>
    <name evidence="4" type="ORF">JCM19231_1965</name>
</gene>